<dbReference type="AlphaFoldDB" id="A0A9W6RG96"/>
<organism evidence="2 3">
    <name type="scientific">Actinoallomurus iriomotensis</name>
    <dbReference type="NCBI Taxonomy" id="478107"/>
    <lineage>
        <taxon>Bacteria</taxon>
        <taxon>Bacillati</taxon>
        <taxon>Actinomycetota</taxon>
        <taxon>Actinomycetes</taxon>
        <taxon>Streptosporangiales</taxon>
        <taxon>Thermomonosporaceae</taxon>
        <taxon>Actinoallomurus</taxon>
    </lineage>
</organism>
<comment type="caution">
    <text evidence="2">The sequence shown here is derived from an EMBL/GenBank/DDBJ whole genome shotgun (WGS) entry which is preliminary data.</text>
</comment>
<reference evidence="2" key="1">
    <citation type="submission" date="2023-03" db="EMBL/GenBank/DDBJ databases">
        <title>Actinoallomurus iriomotensis NBRC 103681.</title>
        <authorList>
            <person name="Ichikawa N."/>
            <person name="Sato H."/>
            <person name="Tonouchi N."/>
        </authorList>
    </citation>
    <scope>NUCLEOTIDE SEQUENCE</scope>
    <source>
        <strain evidence="2">NBRC 103681</strain>
    </source>
</reference>
<evidence type="ECO:0000313" key="2">
    <source>
        <dbReference type="EMBL" id="GLY73497.1"/>
    </source>
</evidence>
<sequence length="101" mass="11201">MITVWSRPASLSWGLARNPSLSWGVGASYRNLTGWSRARNVLLAREGTERRKAARPQGKQTLTELLGPDHGLDEVDWESCPDERDAGRLLGGRPGWGPFDE</sequence>
<evidence type="ECO:0000313" key="3">
    <source>
        <dbReference type="Proteomes" id="UP001165135"/>
    </source>
</evidence>
<feature type="region of interest" description="Disordered" evidence="1">
    <location>
        <begin position="48"/>
        <end position="101"/>
    </location>
</feature>
<dbReference type="EMBL" id="BSTJ01000002">
    <property type="protein sequence ID" value="GLY73497.1"/>
    <property type="molecule type" value="Genomic_DNA"/>
</dbReference>
<protein>
    <submittedName>
        <fullName evidence="2">Uncharacterized protein</fullName>
    </submittedName>
</protein>
<evidence type="ECO:0000256" key="1">
    <source>
        <dbReference type="SAM" id="MobiDB-lite"/>
    </source>
</evidence>
<accession>A0A9W6RG96</accession>
<name>A0A9W6RG96_9ACTN</name>
<proteinExistence type="predicted"/>
<gene>
    <name evidence="2" type="ORF">Airi01_017640</name>
</gene>
<dbReference type="Proteomes" id="UP001165135">
    <property type="component" value="Unassembled WGS sequence"/>
</dbReference>